<organism evidence="1 2">
    <name type="scientific">Glomus cerebriforme</name>
    <dbReference type="NCBI Taxonomy" id="658196"/>
    <lineage>
        <taxon>Eukaryota</taxon>
        <taxon>Fungi</taxon>
        <taxon>Fungi incertae sedis</taxon>
        <taxon>Mucoromycota</taxon>
        <taxon>Glomeromycotina</taxon>
        <taxon>Glomeromycetes</taxon>
        <taxon>Glomerales</taxon>
        <taxon>Glomeraceae</taxon>
        <taxon>Glomus</taxon>
    </lineage>
</organism>
<dbReference type="EMBL" id="QKYT01000273">
    <property type="protein sequence ID" value="RIA88248.1"/>
    <property type="molecule type" value="Genomic_DNA"/>
</dbReference>
<reference evidence="1 2" key="1">
    <citation type="submission" date="2018-06" db="EMBL/GenBank/DDBJ databases">
        <title>Comparative genomics reveals the genomic features of Rhizophagus irregularis, R. cerebriforme, R. diaphanum and Gigaspora rosea, and their symbiotic lifestyle signature.</title>
        <authorList>
            <person name="Morin E."/>
            <person name="San Clemente H."/>
            <person name="Chen E.C.H."/>
            <person name="De La Providencia I."/>
            <person name="Hainaut M."/>
            <person name="Kuo A."/>
            <person name="Kohler A."/>
            <person name="Murat C."/>
            <person name="Tang N."/>
            <person name="Roy S."/>
            <person name="Loubradou J."/>
            <person name="Henrissat B."/>
            <person name="Grigoriev I.V."/>
            <person name="Corradi N."/>
            <person name="Roux C."/>
            <person name="Martin F.M."/>
        </authorList>
    </citation>
    <scope>NUCLEOTIDE SEQUENCE [LARGE SCALE GENOMIC DNA]</scope>
    <source>
        <strain evidence="1 2">DAOM 227022</strain>
    </source>
</reference>
<gene>
    <name evidence="1" type="ORF">C1645_826664</name>
</gene>
<dbReference type="AlphaFoldDB" id="A0A397SQG5"/>
<accession>A0A397SQG5</accession>
<keyword evidence="2" id="KW-1185">Reference proteome</keyword>
<dbReference type="OrthoDB" id="2438054at2759"/>
<evidence type="ECO:0000313" key="2">
    <source>
        <dbReference type="Proteomes" id="UP000265703"/>
    </source>
</evidence>
<sequence length="92" mass="10851">MATGVIQMPKQKDKMKSNQDFLEELKCLFLRVQNPKKSAFEDLVQQIFGYDLNSAEEINWLRTANRNFSDFCNKFLDNVEKTVNMLKEKRAK</sequence>
<comment type="caution">
    <text evidence="1">The sequence shown here is derived from an EMBL/GenBank/DDBJ whole genome shotgun (WGS) entry which is preliminary data.</text>
</comment>
<protein>
    <submittedName>
        <fullName evidence="1">Uncharacterized protein</fullName>
    </submittedName>
</protein>
<evidence type="ECO:0000313" key="1">
    <source>
        <dbReference type="EMBL" id="RIA88248.1"/>
    </source>
</evidence>
<name>A0A397SQG5_9GLOM</name>
<dbReference type="Proteomes" id="UP000265703">
    <property type="component" value="Unassembled WGS sequence"/>
</dbReference>
<proteinExistence type="predicted"/>